<reference evidence="2 3" key="1">
    <citation type="submission" date="2016-02" db="EMBL/GenBank/DDBJ databases">
        <title>Genome analysis of coral dinoflagellate symbionts highlights evolutionary adaptations to a symbiotic lifestyle.</title>
        <authorList>
            <person name="Aranda M."/>
            <person name="Li Y."/>
            <person name="Liew Y.J."/>
            <person name="Baumgarten S."/>
            <person name="Simakov O."/>
            <person name="Wilson M."/>
            <person name="Piel J."/>
            <person name="Ashoor H."/>
            <person name="Bougouffa S."/>
            <person name="Bajic V.B."/>
            <person name="Ryu T."/>
            <person name="Ravasi T."/>
            <person name="Bayer T."/>
            <person name="Micklem G."/>
            <person name="Kim H."/>
            <person name="Bhak J."/>
            <person name="Lajeunesse T.C."/>
            <person name="Voolstra C.R."/>
        </authorList>
    </citation>
    <scope>NUCLEOTIDE SEQUENCE [LARGE SCALE GENOMIC DNA]</scope>
    <source>
        <strain evidence="2 3">CCMP2467</strain>
    </source>
</reference>
<accession>A0A1Q9F025</accession>
<evidence type="ECO:0008006" key="4">
    <source>
        <dbReference type="Google" id="ProtNLM"/>
    </source>
</evidence>
<dbReference type="Gene3D" id="2.60.40.10">
    <property type="entry name" value="Immunoglobulins"/>
    <property type="match status" value="1"/>
</dbReference>
<dbReference type="OrthoDB" id="425703at2759"/>
<sequence length="918" mass="101110">MTRACVLVLWLSSFASRAAKLSWQDCGLLADERGIELIDYKHEPDPIVLGQPYTITRRFRSLLDRPIRNLTEKFQSYNQTASATWSPSFAGGPFSRCGTAQYQTECPLQPKAEFAFHEHHPATHVKAAGTHRAVEHYFADDTFAGCAVVVYMYTTPTATAITLNLLLRVEVFQIPIPFTYFYILRLDSDFVSAPIPGRIVAKDAATCDLPANIEFFRFSIACSGVDPCQLQQVVNLVTETYAGLHLAQHGLVGCYTAVLDGAVQVNITIEPAAAGTLVGAVPVTSMGPSARSYTIPLSWLSLTMARRPIALFEQPQFTSMALLPQTSGLLILMYCSPTSPTAVNASIFVSFAGSPSKDTGFSLRLFEPPVIHNVTPIAISVGDPRGTDSRRPINVYGSSFQPTDECIFQFGCLDYLHNAHFETLVSFTATGYISESHVQCRAPGVALADAVVPENPPEEEDMSLQERINTLRNIVNAMKEENLTFSNGSLETWYREQDFNDTDDMVPWSPDNMSYEVRLEAQQSQLIFEAGIAYFECVAQLSAPRVVEALVPAEAFPVRLLPRLGISSVRPDSGPVTGGTLIAVVGNGFSQQGLSVTSVDFTFYPKQAEFLQWQYSVYEALCMFTAVGPPMGVFDTKAREHGDYMSLPASAKTAEWESMNVSISLDGKATVSDVLGIALGSSTVEMACIFFDHSAQGFIFEAFAVQQELMWRNLVQDACLAVPEVQWTHQQDIREPFCAHAGNGMEAFAEQLGCSHELERSLSHELRGMALGQRNSVQCPSSGDDDEVSTLPDIHLLPPVQILRVEPEMLLDPRTESALDRGVVCSGNSPVWRLYLNEQQGARRKAYLSLSVDGMLWSNSLPVFFMRQVRLEIAGPTLVPPFTPITLNITGTFESLQQYQILRRATQIWCDFGVPTEA</sequence>
<dbReference type="CDD" id="cd00603">
    <property type="entry name" value="IPT_PCSR"/>
    <property type="match status" value="1"/>
</dbReference>
<feature type="chain" id="PRO_5012096181" description="IPT/TIG domain-containing protein" evidence="1">
    <location>
        <begin position="21"/>
        <end position="918"/>
    </location>
</feature>
<feature type="signal peptide" evidence="1">
    <location>
        <begin position="1"/>
        <end position="20"/>
    </location>
</feature>
<dbReference type="AlphaFoldDB" id="A0A1Q9F025"/>
<gene>
    <name evidence="2" type="ORF">AK812_SmicGene2908</name>
</gene>
<evidence type="ECO:0000256" key="1">
    <source>
        <dbReference type="SAM" id="SignalP"/>
    </source>
</evidence>
<name>A0A1Q9F025_SYMMI</name>
<proteinExistence type="predicted"/>
<evidence type="ECO:0000313" key="2">
    <source>
        <dbReference type="EMBL" id="OLQ13038.1"/>
    </source>
</evidence>
<comment type="caution">
    <text evidence="2">The sequence shown here is derived from an EMBL/GenBank/DDBJ whole genome shotgun (WGS) entry which is preliminary data.</text>
</comment>
<keyword evidence="1" id="KW-0732">Signal</keyword>
<dbReference type="Proteomes" id="UP000186817">
    <property type="component" value="Unassembled WGS sequence"/>
</dbReference>
<organism evidence="2 3">
    <name type="scientific">Symbiodinium microadriaticum</name>
    <name type="common">Dinoflagellate</name>
    <name type="synonym">Zooxanthella microadriatica</name>
    <dbReference type="NCBI Taxonomy" id="2951"/>
    <lineage>
        <taxon>Eukaryota</taxon>
        <taxon>Sar</taxon>
        <taxon>Alveolata</taxon>
        <taxon>Dinophyceae</taxon>
        <taxon>Suessiales</taxon>
        <taxon>Symbiodiniaceae</taxon>
        <taxon>Symbiodinium</taxon>
    </lineage>
</organism>
<evidence type="ECO:0000313" key="3">
    <source>
        <dbReference type="Proteomes" id="UP000186817"/>
    </source>
</evidence>
<protein>
    <recommendedName>
        <fullName evidence="4">IPT/TIG domain-containing protein</fullName>
    </recommendedName>
</protein>
<keyword evidence="3" id="KW-1185">Reference proteome</keyword>
<dbReference type="EMBL" id="LSRX01000033">
    <property type="protein sequence ID" value="OLQ13038.1"/>
    <property type="molecule type" value="Genomic_DNA"/>
</dbReference>
<dbReference type="InterPro" id="IPR013783">
    <property type="entry name" value="Ig-like_fold"/>
</dbReference>